<proteinExistence type="predicted"/>
<dbReference type="Proteomes" id="UP000029981">
    <property type="component" value="Chromosome 1"/>
</dbReference>
<evidence type="ECO:0000313" key="2">
    <source>
        <dbReference type="Proteomes" id="UP000029981"/>
    </source>
</evidence>
<protein>
    <submittedName>
        <fullName evidence="1">Uncharacterized protein</fullName>
    </submittedName>
</protein>
<dbReference type="Gramene" id="KGN65951">
    <property type="protein sequence ID" value="KGN65951"/>
    <property type="gene ID" value="Csa_1G542420"/>
</dbReference>
<organism evidence="1 2">
    <name type="scientific">Cucumis sativus</name>
    <name type="common">Cucumber</name>
    <dbReference type="NCBI Taxonomy" id="3659"/>
    <lineage>
        <taxon>Eukaryota</taxon>
        <taxon>Viridiplantae</taxon>
        <taxon>Streptophyta</taxon>
        <taxon>Embryophyta</taxon>
        <taxon>Tracheophyta</taxon>
        <taxon>Spermatophyta</taxon>
        <taxon>Magnoliopsida</taxon>
        <taxon>eudicotyledons</taxon>
        <taxon>Gunneridae</taxon>
        <taxon>Pentapetalae</taxon>
        <taxon>rosids</taxon>
        <taxon>fabids</taxon>
        <taxon>Cucurbitales</taxon>
        <taxon>Cucurbitaceae</taxon>
        <taxon>Benincaseae</taxon>
        <taxon>Cucumis</taxon>
    </lineage>
</organism>
<dbReference type="AlphaFoldDB" id="A0A0A0M182"/>
<reference evidence="1 2" key="3">
    <citation type="journal article" date="2010" name="BMC Genomics">
        <title>Transcriptome sequencing and comparative analysis of cucumber flowers with different sex types.</title>
        <authorList>
            <person name="Guo S."/>
            <person name="Zheng Y."/>
            <person name="Joung J.G."/>
            <person name="Liu S."/>
            <person name="Zhang Z."/>
            <person name="Crasta O.R."/>
            <person name="Sobral B.W."/>
            <person name="Xu Y."/>
            <person name="Huang S."/>
            <person name="Fei Z."/>
        </authorList>
    </citation>
    <scope>NUCLEOTIDE SEQUENCE [LARGE SCALE GENOMIC DNA]</scope>
    <source>
        <strain evidence="2">cv. 9930</strain>
    </source>
</reference>
<reference evidence="1 2" key="4">
    <citation type="journal article" date="2011" name="BMC Genomics">
        <title>RNA-Seq improves annotation of protein-coding genes in the cucumber genome.</title>
        <authorList>
            <person name="Li Z."/>
            <person name="Zhang Z."/>
            <person name="Yan P."/>
            <person name="Huang S."/>
            <person name="Fei Z."/>
            <person name="Lin K."/>
        </authorList>
    </citation>
    <scope>NUCLEOTIDE SEQUENCE [LARGE SCALE GENOMIC DNA]</scope>
    <source>
        <strain evidence="2">cv. 9930</strain>
    </source>
</reference>
<name>A0A0A0M182_CUCSA</name>
<gene>
    <name evidence="1" type="ORF">Csa_1G542420</name>
</gene>
<dbReference type="EMBL" id="CM002922">
    <property type="protein sequence ID" value="KGN65951.1"/>
    <property type="molecule type" value="Genomic_DNA"/>
</dbReference>
<evidence type="ECO:0000313" key="1">
    <source>
        <dbReference type="EMBL" id="KGN65951.1"/>
    </source>
</evidence>
<reference evidence="1 2" key="1">
    <citation type="journal article" date="2009" name="Nat. Genet.">
        <title>The genome of the cucumber, Cucumis sativus L.</title>
        <authorList>
            <person name="Huang S."/>
            <person name="Li R."/>
            <person name="Zhang Z."/>
            <person name="Li L."/>
            <person name="Gu X."/>
            <person name="Fan W."/>
            <person name="Lucas W.J."/>
            <person name="Wang X."/>
            <person name="Xie B."/>
            <person name="Ni P."/>
            <person name="Ren Y."/>
            <person name="Zhu H."/>
            <person name="Li J."/>
            <person name="Lin K."/>
            <person name="Jin W."/>
            <person name="Fei Z."/>
            <person name="Li G."/>
            <person name="Staub J."/>
            <person name="Kilian A."/>
            <person name="van der Vossen E.A."/>
            <person name="Wu Y."/>
            <person name="Guo J."/>
            <person name="He J."/>
            <person name="Jia Z."/>
            <person name="Ren Y."/>
            <person name="Tian G."/>
            <person name="Lu Y."/>
            <person name="Ruan J."/>
            <person name="Qian W."/>
            <person name="Wang M."/>
            <person name="Huang Q."/>
            <person name="Li B."/>
            <person name="Xuan Z."/>
            <person name="Cao J."/>
            <person name="Asan"/>
            <person name="Wu Z."/>
            <person name="Zhang J."/>
            <person name="Cai Q."/>
            <person name="Bai Y."/>
            <person name="Zhao B."/>
            <person name="Han Y."/>
            <person name="Li Y."/>
            <person name="Li X."/>
            <person name="Wang S."/>
            <person name="Shi Q."/>
            <person name="Liu S."/>
            <person name="Cho W.K."/>
            <person name="Kim J.Y."/>
            <person name="Xu Y."/>
            <person name="Heller-Uszynska K."/>
            <person name="Miao H."/>
            <person name="Cheng Z."/>
            <person name="Zhang S."/>
            <person name="Wu J."/>
            <person name="Yang Y."/>
            <person name="Kang H."/>
            <person name="Li M."/>
            <person name="Liang H."/>
            <person name="Ren X."/>
            <person name="Shi Z."/>
            <person name="Wen M."/>
            <person name="Jian M."/>
            <person name="Yang H."/>
            <person name="Zhang G."/>
            <person name="Yang Z."/>
            <person name="Chen R."/>
            <person name="Liu S."/>
            <person name="Li J."/>
            <person name="Ma L."/>
            <person name="Liu H."/>
            <person name="Zhou Y."/>
            <person name="Zhao J."/>
            <person name="Fang X."/>
            <person name="Li G."/>
            <person name="Fang L."/>
            <person name="Li Y."/>
            <person name="Liu D."/>
            <person name="Zheng H."/>
            <person name="Zhang Y."/>
            <person name="Qin N."/>
            <person name="Li Z."/>
            <person name="Yang G."/>
            <person name="Yang S."/>
            <person name="Bolund L."/>
            <person name="Kristiansen K."/>
            <person name="Zheng H."/>
            <person name="Li S."/>
            <person name="Zhang X."/>
            <person name="Yang H."/>
            <person name="Wang J."/>
            <person name="Sun R."/>
            <person name="Zhang B."/>
            <person name="Jiang S."/>
            <person name="Wang J."/>
            <person name="Du Y."/>
            <person name="Li S."/>
        </authorList>
    </citation>
    <scope>NUCLEOTIDE SEQUENCE [LARGE SCALE GENOMIC DNA]</scope>
    <source>
        <strain evidence="2">cv. 9930</strain>
    </source>
</reference>
<accession>A0A0A0M182</accession>
<keyword evidence="2" id="KW-1185">Reference proteome</keyword>
<sequence length="123" mass="14231">MNHGEEKCFCTGNTSAKKKKKGVTGKPERLICIKERNPLDEMVRKMKRVLKRGYRDGDCDEENAFWLLVGLRGIEMNIGKERKELGVCEEWVLVAANHPNFLRRLASDDKRTRSRKGEAFLHN</sequence>
<reference evidence="1 2" key="2">
    <citation type="journal article" date="2009" name="PLoS ONE">
        <title>An integrated genetic and cytogenetic map of the cucumber genome.</title>
        <authorList>
            <person name="Ren Y."/>
            <person name="Zhang Z."/>
            <person name="Liu J."/>
            <person name="Staub J.E."/>
            <person name="Han Y."/>
            <person name="Cheng Z."/>
            <person name="Li X."/>
            <person name="Lu J."/>
            <person name="Miao H."/>
            <person name="Kang H."/>
            <person name="Xie B."/>
            <person name="Gu X."/>
            <person name="Wang X."/>
            <person name="Du Y."/>
            <person name="Jin W."/>
            <person name="Huang S."/>
        </authorList>
    </citation>
    <scope>NUCLEOTIDE SEQUENCE [LARGE SCALE GENOMIC DNA]</scope>
    <source>
        <strain evidence="2">cv. 9930</strain>
    </source>
</reference>